<dbReference type="AlphaFoldDB" id="H2S427"/>
<dbReference type="InterPro" id="IPR018338">
    <property type="entry name" value="Carbonic_anhydrase_a-class_CS"/>
</dbReference>
<organism evidence="10 11">
    <name type="scientific">Takifugu rubripes</name>
    <name type="common">Japanese pufferfish</name>
    <name type="synonym">Fugu rubripes</name>
    <dbReference type="NCBI Taxonomy" id="31033"/>
    <lineage>
        <taxon>Eukaryota</taxon>
        <taxon>Metazoa</taxon>
        <taxon>Chordata</taxon>
        <taxon>Craniata</taxon>
        <taxon>Vertebrata</taxon>
        <taxon>Euteleostomi</taxon>
        <taxon>Actinopterygii</taxon>
        <taxon>Neopterygii</taxon>
        <taxon>Teleostei</taxon>
        <taxon>Neoteleostei</taxon>
        <taxon>Acanthomorphata</taxon>
        <taxon>Eupercaria</taxon>
        <taxon>Tetraodontiformes</taxon>
        <taxon>Tetradontoidea</taxon>
        <taxon>Tetraodontidae</taxon>
        <taxon>Takifugu</taxon>
    </lineage>
</organism>
<dbReference type="FunFam" id="3.10.200.10:FF:000003">
    <property type="entry name" value="Carbonic anhydrase 12"/>
    <property type="match status" value="1"/>
</dbReference>
<dbReference type="GO" id="GO:0004089">
    <property type="term" value="F:carbonate dehydratase activity"/>
    <property type="evidence" value="ECO:0007669"/>
    <property type="project" value="UniProtKB-UniRule"/>
</dbReference>
<comment type="catalytic activity">
    <reaction evidence="7">
        <text>hydrogencarbonate + H(+) = CO2 + H2O</text>
        <dbReference type="Rhea" id="RHEA:10748"/>
        <dbReference type="ChEBI" id="CHEBI:15377"/>
        <dbReference type="ChEBI" id="CHEBI:15378"/>
        <dbReference type="ChEBI" id="CHEBI:16526"/>
        <dbReference type="ChEBI" id="CHEBI:17544"/>
        <dbReference type="EC" id="4.2.1.1"/>
    </reaction>
</comment>
<name>H2S427_TAKRU</name>
<evidence type="ECO:0000256" key="4">
    <source>
        <dbReference type="ARBA" id="ARBA00022833"/>
    </source>
</evidence>
<sequence>MHLASFLFYLNLAALVKYASGEDWCYTGCAHTPSHWGDIAGAFCSEKRQSPIDIVSSLVKTNHSLGSFTFLNFGSQQAVKSVINNGHTVKFMLAPDEVEVSGGGLNGTYSTIQFHFHWGNAEHLEGSEHEVDGKRYPMEMHIVSLKKGLTVQEATADSEGIAVLGFFLNATEDGPASEPWSALTSYLTNVTGAEVAVNNTFSIGDLIGDVNLTKFYRYMGSLTTPDCNEAVVWTVFQEPINIHKTLIQQFPTKTKLSNVYRPTQNLNNRQVFASPATSLPPSPEWCYHGHCDFTPSHWHLLPHSKCGGERQSPVNIEKKSVVVDERLKSFTFTKFDDKHAIEYIINTGHAVKCTLKQDAAVEISGGGLKHVYSTLQFHFHWGSGDSDGSEHTVDSHRYPMEMHIVSKRKDLTLDEAVKTHDGLAVLGFFIEPTDETKSSGGSEHHETGTTGSSSSEMDTWKKLTHYLSSITNISSKAEVTEEISIDDLLGSVNRNAFYRYNGSLTTPQCNEAVVWTVFKESVKVDKNLMMMFPAQAGYQKVFRPTQPLHSRKIYSSSSAPGATTSIIVLLLSPCLVALLYNP</sequence>
<dbReference type="GeneID" id="101061471"/>
<accession>H2S427</accession>
<evidence type="ECO:0000256" key="7">
    <source>
        <dbReference type="RuleBase" id="RU367011"/>
    </source>
</evidence>
<dbReference type="InterPro" id="IPR036398">
    <property type="entry name" value="CA_dom_sf"/>
</dbReference>
<dbReference type="PANTHER" id="PTHR18952">
    <property type="entry name" value="CARBONIC ANHYDRASE"/>
    <property type="match status" value="1"/>
</dbReference>
<dbReference type="RefSeq" id="XP_029692464.1">
    <property type="nucleotide sequence ID" value="XM_029836604.1"/>
</dbReference>
<gene>
    <name evidence="10" type="primary">LOC101061471</name>
</gene>
<dbReference type="KEGG" id="tru:101061471"/>
<protein>
    <recommendedName>
        <fullName evidence="2 7">Carbonic anhydrase</fullName>
        <ecNumber evidence="2 7">4.2.1.1</ecNumber>
    </recommendedName>
</protein>
<keyword evidence="3 7" id="KW-0479">Metal-binding</keyword>
<dbReference type="GO" id="GO:0005886">
    <property type="term" value="C:plasma membrane"/>
    <property type="evidence" value="ECO:0007669"/>
    <property type="project" value="TreeGrafter"/>
</dbReference>
<feature type="domain" description="Alpha-carbonic anhydrase" evidence="9">
    <location>
        <begin position="22"/>
        <end position="275"/>
    </location>
</feature>
<feature type="chain" id="PRO_5025718238" description="Carbonic anhydrase" evidence="7">
    <location>
        <begin position="22"/>
        <end position="582"/>
    </location>
</feature>
<dbReference type="InterPro" id="IPR001148">
    <property type="entry name" value="CA_dom"/>
</dbReference>
<evidence type="ECO:0000256" key="3">
    <source>
        <dbReference type="ARBA" id="ARBA00022723"/>
    </source>
</evidence>
<dbReference type="Ensembl" id="ENSTRUT00000007194.3">
    <property type="protein sequence ID" value="ENSTRUP00000007149.3"/>
    <property type="gene ID" value="ENSTRUG00000011367.3"/>
</dbReference>
<dbReference type="PANTHER" id="PTHR18952:SF200">
    <property type="entry name" value="CARBONIC ANHYDRASE"/>
    <property type="match status" value="1"/>
</dbReference>
<comment type="function">
    <text evidence="7">Reversible hydration of carbon dioxide.</text>
</comment>
<evidence type="ECO:0000313" key="10">
    <source>
        <dbReference type="Ensembl" id="ENSTRUP00000007149.3"/>
    </source>
</evidence>
<dbReference type="OrthoDB" id="429145at2759"/>
<dbReference type="SMART" id="SM01057">
    <property type="entry name" value="Carb_anhydrase"/>
    <property type="match status" value="2"/>
</dbReference>
<feature type="region of interest" description="Disordered" evidence="8">
    <location>
        <begin position="434"/>
        <end position="456"/>
    </location>
</feature>
<dbReference type="PROSITE" id="PS00162">
    <property type="entry name" value="ALPHA_CA_1"/>
    <property type="match status" value="2"/>
</dbReference>
<feature type="domain" description="Alpha-carbonic anhydrase" evidence="9">
    <location>
        <begin position="283"/>
        <end position="557"/>
    </location>
</feature>
<dbReference type="EC" id="4.2.1.1" evidence="2 7"/>
<keyword evidence="6 7" id="KW-0456">Lyase</keyword>
<dbReference type="PROSITE" id="PS51144">
    <property type="entry name" value="ALPHA_CA_2"/>
    <property type="match status" value="2"/>
</dbReference>
<evidence type="ECO:0000256" key="2">
    <source>
        <dbReference type="ARBA" id="ARBA00012925"/>
    </source>
</evidence>
<dbReference type="SUPFAM" id="SSF51069">
    <property type="entry name" value="Carbonic anhydrase"/>
    <property type="match status" value="2"/>
</dbReference>
<comment type="similarity">
    <text evidence="1 7">Belongs to the alpha-carbonic anhydrase family.</text>
</comment>
<feature type="compositionally biased region" description="Basic and acidic residues" evidence="8">
    <location>
        <begin position="434"/>
        <end position="447"/>
    </location>
</feature>
<dbReference type="GeneTree" id="ENSGT00940000164039"/>
<keyword evidence="7" id="KW-0732">Signal</keyword>
<keyword evidence="5" id="KW-0325">Glycoprotein</keyword>
<proteinExistence type="inferred from homology"/>
<evidence type="ECO:0000256" key="8">
    <source>
        <dbReference type="SAM" id="MobiDB-lite"/>
    </source>
</evidence>
<dbReference type="InterPro" id="IPR023561">
    <property type="entry name" value="Carbonic_anhydrase_a-class"/>
</dbReference>
<feature type="signal peptide" evidence="7">
    <location>
        <begin position="1"/>
        <end position="21"/>
    </location>
</feature>
<dbReference type="Proteomes" id="UP000005226">
    <property type="component" value="Chromosome 1"/>
</dbReference>
<keyword evidence="11" id="KW-1185">Reference proteome</keyword>
<evidence type="ECO:0000256" key="5">
    <source>
        <dbReference type="ARBA" id="ARBA00023180"/>
    </source>
</evidence>
<dbReference type="Gene3D" id="3.10.200.10">
    <property type="entry name" value="Alpha carbonic anhydrase"/>
    <property type="match status" value="2"/>
</dbReference>
<dbReference type="RefSeq" id="XP_029692471.1">
    <property type="nucleotide sequence ID" value="XM_029836611.1"/>
</dbReference>
<reference evidence="10" key="3">
    <citation type="submission" date="2025-09" db="UniProtKB">
        <authorList>
            <consortium name="Ensembl"/>
        </authorList>
    </citation>
    <scope>IDENTIFICATION</scope>
</reference>
<reference evidence="10 11" key="1">
    <citation type="journal article" date="2011" name="Genome Biol. Evol.">
        <title>Integration of the genetic map and genome assembly of fugu facilitates insights into distinct features of genome evolution in teleosts and mammals.</title>
        <authorList>
            <person name="Kai W."/>
            <person name="Kikuchi K."/>
            <person name="Tohari S."/>
            <person name="Chew A.K."/>
            <person name="Tay A."/>
            <person name="Fujiwara A."/>
            <person name="Hosoya S."/>
            <person name="Suetake H."/>
            <person name="Naruse K."/>
            <person name="Brenner S."/>
            <person name="Suzuki Y."/>
            <person name="Venkatesh B."/>
        </authorList>
    </citation>
    <scope>NUCLEOTIDE SEQUENCE [LARGE SCALE GENOMIC DNA]</scope>
</reference>
<evidence type="ECO:0000256" key="1">
    <source>
        <dbReference type="ARBA" id="ARBA00010718"/>
    </source>
</evidence>
<dbReference type="GO" id="GO:0008270">
    <property type="term" value="F:zinc ion binding"/>
    <property type="evidence" value="ECO:0007669"/>
    <property type="project" value="UniProtKB-UniRule"/>
</dbReference>
<dbReference type="Pfam" id="PF00194">
    <property type="entry name" value="Carb_anhydrase"/>
    <property type="match status" value="2"/>
</dbReference>
<keyword evidence="4 7" id="KW-0862">Zinc</keyword>
<evidence type="ECO:0000313" key="11">
    <source>
        <dbReference type="Proteomes" id="UP000005226"/>
    </source>
</evidence>
<comment type="cofactor">
    <cofactor evidence="7">
        <name>Zn(2+)</name>
        <dbReference type="ChEBI" id="CHEBI:29105"/>
    </cofactor>
</comment>
<evidence type="ECO:0000256" key="6">
    <source>
        <dbReference type="ARBA" id="ARBA00023239"/>
    </source>
</evidence>
<evidence type="ECO:0000259" key="9">
    <source>
        <dbReference type="PROSITE" id="PS51144"/>
    </source>
</evidence>
<reference evidence="10" key="2">
    <citation type="submission" date="2025-08" db="UniProtKB">
        <authorList>
            <consortium name="Ensembl"/>
        </authorList>
    </citation>
    <scope>IDENTIFICATION</scope>
</reference>